<proteinExistence type="predicted"/>
<gene>
    <name evidence="1" type="ORF">NCTC10135_00174</name>
</gene>
<evidence type="ECO:0000313" key="1">
    <source>
        <dbReference type="EMBL" id="SYV89682.1"/>
    </source>
</evidence>
<organism evidence="1 2">
    <name type="scientific">Metamycoplasma alkalescens</name>
    <dbReference type="NCBI Taxonomy" id="45363"/>
    <lineage>
        <taxon>Bacteria</taxon>
        <taxon>Bacillati</taxon>
        <taxon>Mycoplasmatota</taxon>
        <taxon>Mycoplasmoidales</taxon>
        <taxon>Metamycoplasmataceae</taxon>
        <taxon>Metamycoplasma</taxon>
    </lineage>
</organism>
<sequence length="185" mass="21790">MKIDEDDADDDLDLEIDSLITTEFVEKVDSAYINSLTQIISETNDIEVIQATKEELNKMILKFPVSEQKYARQCLEPTLNNNQKLPSNFDLNLCVFELKEKEENLELEEFAKNLNVNIKELKNIIHSNEDIYANNNLQNLCRNSYNDQVREYISEIKKFPLEKVKRINIENFIKEFILHKRKNTS</sequence>
<dbReference type="Proteomes" id="UP000259864">
    <property type="component" value="Chromosome 1"/>
</dbReference>
<dbReference type="AlphaFoldDB" id="A0A3B0NY22"/>
<protein>
    <submittedName>
        <fullName evidence="1">Uncharacterized protein</fullName>
    </submittedName>
</protein>
<accession>A0A3B0NY22</accession>
<reference evidence="2" key="1">
    <citation type="submission" date="2018-06" db="EMBL/GenBank/DDBJ databases">
        <authorList>
            <consortium name="Pathogen Informatics"/>
        </authorList>
    </citation>
    <scope>NUCLEOTIDE SEQUENCE [LARGE SCALE GENOMIC DNA]</scope>
    <source>
        <strain evidence="2">NCTC10135</strain>
    </source>
</reference>
<dbReference type="KEGG" id="mala:NCTC10135_00174"/>
<name>A0A3B0NY22_9BACT</name>
<evidence type="ECO:0000313" key="2">
    <source>
        <dbReference type="Proteomes" id="UP000259864"/>
    </source>
</evidence>
<dbReference type="EMBL" id="LS991949">
    <property type="protein sequence ID" value="SYV89682.1"/>
    <property type="molecule type" value="Genomic_DNA"/>
</dbReference>